<dbReference type="EMBL" id="LAZR01012113">
    <property type="protein sequence ID" value="KKM39570.1"/>
    <property type="molecule type" value="Genomic_DNA"/>
</dbReference>
<accession>A0A0F8ZP56</accession>
<gene>
    <name evidence="3" type="ORF">LCGC14_1564060</name>
    <name evidence="2" type="ORF">LCGC14_2749790</name>
</gene>
<feature type="non-terminal residue" evidence="2">
    <location>
        <position position="1"/>
    </location>
</feature>
<dbReference type="PROSITE" id="PS51494">
    <property type="entry name" value="SPOIVB"/>
    <property type="match status" value="1"/>
</dbReference>
<dbReference type="SUPFAM" id="SSF50494">
    <property type="entry name" value="Trypsin-like serine proteases"/>
    <property type="match status" value="1"/>
</dbReference>
<name>A0A0F8ZP56_9ZZZZ</name>
<evidence type="ECO:0000313" key="2">
    <source>
        <dbReference type="EMBL" id="KKK87780.1"/>
    </source>
</evidence>
<sequence>FSDIDVIAGNSGSPVFSYTDKLVGIVSSKYLCVTVVVSTEALKEFLDE</sequence>
<dbReference type="Gene3D" id="2.40.10.10">
    <property type="entry name" value="Trypsin-like serine proteases"/>
    <property type="match status" value="1"/>
</dbReference>
<organism evidence="2">
    <name type="scientific">marine sediment metagenome</name>
    <dbReference type="NCBI Taxonomy" id="412755"/>
    <lineage>
        <taxon>unclassified sequences</taxon>
        <taxon>metagenomes</taxon>
        <taxon>ecological metagenomes</taxon>
    </lineage>
</organism>
<reference evidence="2" key="1">
    <citation type="journal article" date="2015" name="Nature">
        <title>Complex archaea that bridge the gap between prokaryotes and eukaryotes.</title>
        <authorList>
            <person name="Spang A."/>
            <person name="Saw J.H."/>
            <person name="Jorgensen S.L."/>
            <person name="Zaremba-Niedzwiedzka K."/>
            <person name="Martijn J."/>
            <person name="Lind A.E."/>
            <person name="van Eijk R."/>
            <person name="Schleper C."/>
            <person name="Guy L."/>
            <person name="Ettema T.J."/>
        </authorList>
    </citation>
    <scope>NUCLEOTIDE SEQUENCE</scope>
</reference>
<evidence type="ECO:0000313" key="3">
    <source>
        <dbReference type="EMBL" id="KKM39570.1"/>
    </source>
</evidence>
<dbReference type="InterPro" id="IPR008763">
    <property type="entry name" value="Peptidase_S55"/>
</dbReference>
<proteinExistence type="predicted"/>
<dbReference type="InterPro" id="IPR009003">
    <property type="entry name" value="Peptidase_S1_PA"/>
</dbReference>
<evidence type="ECO:0000259" key="1">
    <source>
        <dbReference type="PROSITE" id="PS51494"/>
    </source>
</evidence>
<dbReference type="EMBL" id="LAZR01050249">
    <property type="protein sequence ID" value="KKK87780.1"/>
    <property type="molecule type" value="Genomic_DNA"/>
</dbReference>
<dbReference type="AlphaFoldDB" id="A0A0F8ZP56"/>
<protein>
    <recommendedName>
        <fullName evidence="1">Peptidase S55 domain-containing protein</fullName>
    </recommendedName>
</protein>
<dbReference type="InterPro" id="IPR043504">
    <property type="entry name" value="Peptidase_S1_PA_chymotrypsin"/>
</dbReference>
<feature type="domain" description="Peptidase S55" evidence="1">
    <location>
        <begin position="1"/>
        <end position="48"/>
    </location>
</feature>
<comment type="caution">
    <text evidence="2">The sequence shown here is derived from an EMBL/GenBank/DDBJ whole genome shotgun (WGS) entry which is preliminary data.</text>
</comment>